<dbReference type="PIRSF" id="PIRSF038925">
    <property type="entry name" value="AMP-prot_trans"/>
    <property type="match status" value="1"/>
</dbReference>
<evidence type="ECO:0000259" key="4">
    <source>
        <dbReference type="PROSITE" id="PS51459"/>
    </source>
</evidence>
<reference evidence="5 6" key="2">
    <citation type="journal article" date="2015" name="Genome Announc.">
        <title>Complete Genome Sequence of Coriobacteriaceae Strain 68-1-3, a Novel Mucus-Degrading Isolate from the Swine Intestinal Tract.</title>
        <authorList>
            <person name="Looft T."/>
            <person name="Bayles D.O."/>
            <person name="Alt D.P."/>
            <person name="Stanton T.B."/>
        </authorList>
    </citation>
    <scope>NUCLEOTIDE SEQUENCE [LARGE SCALE GENOMIC DNA]</scope>
    <source>
        <strain evidence="5 6">68-1-3</strain>
    </source>
</reference>
<dbReference type="InterPro" id="IPR003812">
    <property type="entry name" value="Fido"/>
</dbReference>
<dbReference type="InterPro" id="IPR025758">
    <property type="entry name" value="Fic/DOC_N"/>
</dbReference>
<dbReference type="Proteomes" id="UP000031121">
    <property type="component" value="Chromosome"/>
</dbReference>
<protein>
    <submittedName>
        <fullName evidence="5">Filamentation induced by cAMP protein fic</fullName>
    </submittedName>
</protein>
<evidence type="ECO:0000313" key="6">
    <source>
        <dbReference type="Proteomes" id="UP000031121"/>
    </source>
</evidence>
<dbReference type="GO" id="GO:0005524">
    <property type="term" value="F:ATP binding"/>
    <property type="evidence" value="ECO:0007669"/>
    <property type="project" value="UniProtKB-KW"/>
</dbReference>
<dbReference type="SUPFAM" id="SSF140931">
    <property type="entry name" value="Fic-like"/>
    <property type="match status" value="1"/>
</dbReference>
<dbReference type="InterPro" id="IPR005471">
    <property type="entry name" value="Tscrpt_reg_IclR_N"/>
</dbReference>
<dbReference type="GO" id="GO:0006355">
    <property type="term" value="P:regulation of DNA-templated transcription"/>
    <property type="evidence" value="ECO:0007669"/>
    <property type="project" value="InterPro"/>
</dbReference>
<feature type="binding site" evidence="1">
    <location>
        <position position="85"/>
    </location>
    <ligand>
        <name>ATP</name>
        <dbReference type="ChEBI" id="CHEBI:30616"/>
    </ligand>
</feature>
<dbReference type="InterPro" id="IPR036597">
    <property type="entry name" value="Fido-like_dom_sf"/>
</dbReference>
<dbReference type="AlphaFoldDB" id="A0A0A8B1T7"/>
<evidence type="ECO:0000313" key="5">
    <source>
        <dbReference type="EMBL" id="AJC11375.1"/>
    </source>
</evidence>
<feature type="domain" description="Fido" evidence="4">
    <location>
        <begin position="129"/>
        <end position="280"/>
    </location>
</feature>
<dbReference type="InterPro" id="IPR036388">
    <property type="entry name" value="WH-like_DNA-bd_sf"/>
</dbReference>
<proteinExistence type="predicted"/>
<dbReference type="Pfam" id="PF13784">
    <property type="entry name" value="Fic_N"/>
    <property type="match status" value="1"/>
</dbReference>
<keyword evidence="1" id="KW-0067">ATP-binding</keyword>
<keyword evidence="6" id="KW-1185">Reference proteome</keyword>
<dbReference type="HOGENOM" id="CLU_047250_1_1_11"/>
<dbReference type="EMBL" id="CP009302">
    <property type="protein sequence ID" value="AJC11375.1"/>
    <property type="molecule type" value="Genomic_DNA"/>
</dbReference>
<dbReference type="Gene3D" id="1.10.3290.10">
    <property type="entry name" value="Fido-like domain"/>
    <property type="match status" value="1"/>
</dbReference>
<dbReference type="OrthoDB" id="9813719at2"/>
<evidence type="ECO:0000256" key="2">
    <source>
        <dbReference type="PIRSR" id="PIRSR640198-1"/>
    </source>
</evidence>
<dbReference type="InterPro" id="IPR040198">
    <property type="entry name" value="Fido_containing"/>
</dbReference>
<feature type="binding site" evidence="1">
    <location>
        <begin position="221"/>
        <end position="227"/>
    </location>
    <ligand>
        <name>ATP</name>
        <dbReference type="ChEBI" id="CHEBI:30616"/>
    </ligand>
</feature>
<dbReference type="PANTHER" id="PTHR13504">
    <property type="entry name" value="FIDO DOMAIN-CONTAINING PROTEIN DDB_G0283145"/>
    <property type="match status" value="1"/>
</dbReference>
<sequence length="389" mass="43604">MRYENNGQGYLRKNLAGEAAEYTSFVPASLASVVPVELSEETVRLLSACSRKLGELEGMLRFVPNASMYLAMYVRKEALLSAQIEGTQCTFDDILDPENTELIKRNVADVVSYIKATEYAVERMQELPLCMRLLKEVHSQLLADTRGAEKSPGQVRSSQNWIGPNGCGLRDAAFIPPNVEDMNEALSDLEKFINDAADVDPVVKASLVHYQFETVHPFLDGNGRLGRLLVTLSLMNDGALSAAVFYPSYQLKLRRKEYYERLMAVREEGEYAQWVGFFCECLLSSAQDAIGSLERLVDLHAKNTSLINESLGRSVANGQRLLELLESNPIVDVSYIANKLDTARTTASNLVSDFVELGILVQRDKEKQRYRTFLYEEYLSILRQGSDPL</sequence>
<feature type="binding site" evidence="1">
    <location>
        <position position="258"/>
    </location>
    <ligand>
        <name>ATP</name>
        <dbReference type="ChEBI" id="CHEBI:30616"/>
    </ligand>
</feature>
<dbReference type="Gene3D" id="1.10.10.10">
    <property type="entry name" value="Winged helix-like DNA-binding domain superfamily/Winged helix DNA-binding domain"/>
    <property type="match status" value="1"/>
</dbReference>
<gene>
    <name evidence="5" type="ORF">JI75_00315</name>
</gene>
<organism evidence="5 6">
    <name type="scientific">Berryella intestinalis</name>
    <dbReference type="NCBI Taxonomy" id="1531429"/>
    <lineage>
        <taxon>Bacteria</taxon>
        <taxon>Bacillati</taxon>
        <taxon>Actinomycetota</taxon>
        <taxon>Coriobacteriia</taxon>
        <taxon>Eggerthellales</taxon>
        <taxon>Eggerthellaceae</taxon>
        <taxon>Berryella</taxon>
    </lineage>
</organism>
<dbReference type="GO" id="GO:0003677">
    <property type="term" value="F:DNA binding"/>
    <property type="evidence" value="ECO:0007669"/>
    <property type="project" value="InterPro"/>
</dbReference>
<feature type="binding site" evidence="3">
    <location>
        <begin position="258"/>
        <end position="259"/>
    </location>
    <ligand>
        <name>ATP</name>
        <dbReference type="ChEBI" id="CHEBI:30616"/>
    </ligand>
</feature>
<reference evidence="6" key="1">
    <citation type="submission" date="2014-08" db="EMBL/GenBank/DDBJ databases">
        <title>Coriobacteriaceae sp. complete genome.</title>
        <authorList>
            <person name="Looft T."/>
            <person name="Bayles D.O."/>
            <person name="Stanton T.B."/>
        </authorList>
    </citation>
    <scope>NUCLEOTIDE SEQUENCE [LARGE SCALE GENOMIC DNA]</scope>
    <source>
        <strain evidence="6">68-1-3</strain>
    </source>
</reference>
<feature type="active site" evidence="2">
    <location>
        <position position="216"/>
    </location>
</feature>
<dbReference type="PROSITE" id="PS51459">
    <property type="entry name" value="FIDO"/>
    <property type="match status" value="1"/>
</dbReference>
<dbReference type="Pfam" id="PF02661">
    <property type="entry name" value="Fic"/>
    <property type="match status" value="1"/>
</dbReference>
<dbReference type="InterPro" id="IPR026287">
    <property type="entry name" value="SoFic-like"/>
</dbReference>
<name>A0A0A8B1T7_9ACTN</name>
<keyword evidence="1" id="KW-0547">Nucleotide-binding</keyword>
<feature type="binding site" evidence="3">
    <location>
        <begin position="220"/>
        <end position="227"/>
    </location>
    <ligand>
        <name>ATP</name>
        <dbReference type="ChEBI" id="CHEBI:30616"/>
    </ligand>
</feature>
<evidence type="ECO:0000256" key="1">
    <source>
        <dbReference type="PIRSR" id="PIRSR038925-1"/>
    </source>
</evidence>
<dbReference type="Pfam" id="PF09339">
    <property type="entry name" value="HTH_IclR"/>
    <property type="match status" value="1"/>
</dbReference>
<dbReference type="KEGG" id="cbac:JI75_00315"/>
<feature type="binding site" evidence="1">
    <location>
        <position position="216"/>
    </location>
    <ligand>
        <name>ATP</name>
        <dbReference type="ChEBI" id="CHEBI:30616"/>
    </ligand>
</feature>
<accession>A0A0A8B1T7</accession>
<dbReference type="PANTHER" id="PTHR13504:SF38">
    <property type="entry name" value="FIDO DOMAIN-CONTAINING PROTEIN"/>
    <property type="match status" value="1"/>
</dbReference>
<evidence type="ECO:0000256" key="3">
    <source>
        <dbReference type="PIRSR" id="PIRSR640198-2"/>
    </source>
</evidence>